<dbReference type="Gene3D" id="2.115.10.10">
    <property type="entry name" value="Tachylectin 2"/>
    <property type="match status" value="1"/>
</dbReference>
<feature type="signal peptide" evidence="2">
    <location>
        <begin position="1"/>
        <end position="32"/>
    </location>
</feature>
<comment type="caution">
    <text evidence="3">The sequence shown here is derived from an EMBL/GenBank/DDBJ whole genome shotgun (WGS) entry which is preliminary data.</text>
</comment>
<dbReference type="InterPro" id="IPR006311">
    <property type="entry name" value="TAT_signal"/>
</dbReference>
<dbReference type="EMBL" id="BAAABX010000041">
    <property type="protein sequence ID" value="GAA0410437.1"/>
    <property type="molecule type" value="Genomic_DNA"/>
</dbReference>
<keyword evidence="4" id="KW-1185">Reference proteome</keyword>
<keyword evidence="1 2" id="KW-0732">Signal</keyword>
<dbReference type="Pfam" id="PF13517">
    <property type="entry name" value="FG-GAP_3"/>
    <property type="match status" value="1"/>
</dbReference>
<reference evidence="3 4" key="1">
    <citation type="journal article" date="2019" name="Int. J. Syst. Evol. Microbiol.">
        <title>The Global Catalogue of Microorganisms (GCM) 10K type strain sequencing project: providing services to taxonomists for standard genome sequencing and annotation.</title>
        <authorList>
            <consortium name="The Broad Institute Genomics Platform"/>
            <consortium name="The Broad Institute Genome Sequencing Center for Infectious Disease"/>
            <person name="Wu L."/>
            <person name="Ma J."/>
        </authorList>
    </citation>
    <scope>NUCLEOTIDE SEQUENCE [LARGE SCALE GENOMIC DNA]</scope>
    <source>
        <strain evidence="3 4">JCM 4788</strain>
    </source>
</reference>
<sequence>MNRTFRRRALARLVTTATAVTLVGATAGTALADAPVHDAGSTRRAALSAAADAPSTAAAHRPSADAPLVNVEGVTRSGEFRWYVPNGKGGLSLGGSAKGAWWKKTKASTNVDHDRDGRANDGTYELRTNGDVLYQGRAGRASKVAGGWGGYNTFFSPGDLGGNSGSDIVVRDGKGVLWLYRGSNAPGDYASLSPRKRIGGGWNAYTSITGRGDLTGDHRTDIVARDRNGVLWLYKGTGNADKPFADRTRIGGSWNKYTRLVSTGDVNGDGRADLLAVDGKGALWLYKGTGKASGPFSSPAKIGNSGWNQFRLLY</sequence>
<evidence type="ECO:0000256" key="1">
    <source>
        <dbReference type="ARBA" id="ARBA00022729"/>
    </source>
</evidence>
<dbReference type="Proteomes" id="UP001500879">
    <property type="component" value="Unassembled WGS sequence"/>
</dbReference>
<dbReference type="RefSeq" id="WP_344025099.1">
    <property type="nucleotide sequence ID" value="NZ_BAAABX010000041.1"/>
</dbReference>
<feature type="chain" id="PRO_5046688197" description="VCBS repeat-containing protein" evidence="2">
    <location>
        <begin position="33"/>
        <end position="314"/>
    </location>
</feature>
<name>A0ABN0YTR7_9ACTN</name>
<evidence type="ECO:0000313" key="3">
    <source>
        <dbReference type="EMBL" id="GAA0410437.1"/>
    </source>
</evidence>
<evidence type="ECO:0000313" key="4">
    <source>
        <dbReference type="Proteomes" id="UP001500879"/>
    </source>
</evidence>
<dbReference type="SUPFAM" id="SSF69318">
    <property type="entry name" value="Integrin alpha N-terminal domain"/>
    <property type="match status" value="1"/>
</dbReference>
<evidence type="ECO:0000256" key="2">
    <source>
        <dbReference type="SAM" id="SignalP"/>
    </source>
</evidence>
<accession>A0ABN0YTR7</accession>
<dbReference type="PANTHER" id="PTHR46580">
    <property type="entry name" value="SENSOR KINASE-RELATED"/>
    <property type="match status" value="1"/>
</dbReference>
<dbReference type="PROSITE" id="PS51318">
    <property type="entry name" value="TAT"/>
    <property type="match status" value="1"/>
</dbReference>
<proteinExistence type="predicted"/>
<protein>
    <recommendedName>
        <fullName evidence="5">VCBS repeat-containing protein</fullName>
    </recommendedName>
</protein>
<gene>
    <name evidence="3" type="ORF">GCM10010357_34340</name>
</gene>
<organism evidence="3 4">
    <name type="scientific">Streptomyces luteireticuli</name>
    <dbReference type="NCBI Taxonomy" id="173858"/>
    <lineage>
        <taxon>Bacteria</taxon>
        <taxon>Bacillati</taxon>
        <taxon>Actinomycetota</taxon>
        <taxon>Actinomycetes</taxon>
        <taxon>Kitasatosporales</taxon>
        <taxon>Streptomycetaceae</taxon>
        <taxon>Streptomyces</taxon>
    </lineage>
</organism>
<dbReference type="InterPro" id="IPR028994">
    <property type="entry name" value="Integrin_alpha_N"/>
</dbReference>
<evidence type="ECO:0008006" key="5">
    <source>
        <dbReference type="Google" id="ProtNLM"/>
    </source>
</evidence>
<dbReference type="InterPro" id="IPR013517">
    <property type="entry name" value="FG-GAP"/>
</dbReference>